<dbReference type="EMBL" id="LSSL01001090">
    <property type="protein sequence ID" value="OLY83068.1"/>
    <property type="molecule type" value="Genomic_DNA"/>
</dbReference>
<organism evidence="1 2">
    <name type="scientific">Smittium mucronatum</name>
    <dbReference type="NCBI Taxonomy" id="133383"/>
    <lineage>
        <taxon>Eukaryota</taxon>
        <taxon>Fungi</taxon>
        <taxon>Fungi incertae sedis</taxon>
        <taxon>Zoopagomycota</taxon>
        <taxon>Kickxellomycotina</taxon>
        <taxon>Harpellomycetes</taxon>
        <taxon>Harpellales</taxon>
        <taxon>Legeriomycetaceae</taxon>
        <taxon>Smittium</taxon>
    </lineage>
</organism>
<dbReference type="AlphaFoldDB" id="A0A1R0H1Q2"/>
<gene>
    <name evidence="1" type="ORF">AYI68_g2798</name>
</gene>
<protein>
    <submittedName>
        <fullName evidence="1">Uncharacterized protein</fullName>
    </submittedName>
</protein>
<proteinExistence type="predicted"/>
<evidence type="ECO:0000313" key="1">
    <source>
        <dbReference type="EMBL" id="OLY83068.1"/>
    </source>
</evidence>
<comment type="caution">
    <text evidence="1">The sequence shown here is derived from an EMBL/GenBank/DDBJ whole genome shotgun (WGS) entry which is preliminary data.</text>
</comment>
<sequence>MNVKNYRSPKKNKKIKKTEQDNKIIVFNVPELSAETVKNHFLHQTNLKTQEFKVKKVKQRDKKYRHEAYTVNGSKLNITKPDIVRVQKSLGSKIRMEINKK</sequence>
<keyword evidence="2" id="KW-1185">Reference proteome</keyword>
<name>A0A1R0H1Q2_9FUNG</name>
<accession>A0A1R0H1Q2</accession>
<reference evidence="1 2" key="1">
    <citation type="journal article" date="2016" name="Mol. Biol. Evol.">
        <title>Genome-Wide Survey of Gut Fungi (Harpellales) Reveals the First Horizontally Transferred Ubiquitin Gene from a Mosquito Host.</title>
        <authorList>
            <person name="Wang Y."/>
            <person name="White M.M."/>
            <person name="Kvist S."/>
            <person name="Moncalvo J.M."/>
        </authorList>
    </citation>
    <scope>NUCLEOTIDE SEQUENCE [LARGE SCALE GENOMIC DNA]</scope>
    <source>
        <strain evidence="1 2">ALG-7-W6</strain>
    </source>
</reference>
<dbReference type="Proteomes" id="UP000187455">
    <property type="component" value="Unassembled WGS sequence"/>
</dbReference>
<evidence type="ECO:0000313" key="2">
    <source>
        <dbReference type="Proteomes" id="UP000187455"/>
    </source>
</evidence>
<feature type="non-terminal residue" evidence="1">
    <location>
        <position position="101"/>
    </location>
</feature>